<dbReference type="InterPro" id="IPR004175">
    <property type="entry name" value="RNA_CPDase"/>
</dbReference>
<dbReference type="PANTHER" id="PTHR35561">
    <property type="entry name" value="RNA 2',3'-CYCLIC PHOSPHODIESTERASE"/>
    <property type="match status" value="1"/>
</dbReference>
<feature type="short sequence motif" description="HXTX 1" evidence="2">
    <location>
        <begin position="76"/>
        <end position="79"/>
    </location>
</feature>
<dbReference type="EC" id="3.1.4.58" evidence="2"/>
<dbReference type="NCBIfam" id="TIGR02258">
    <property type="entry name" value="2_5_ligase"/>
    <property type="match status" value="1"/>
</dbReference>
<feature type="short sequence motif" description="HXTX 2" evidence="2">
    <location>
        <begin position="160"/>
        <end position="163"/>
    </location>
</feature>
<dbReference type="Proteomes" id="UP000301309">
    <property type="component" value="Unassembled WGS sequence"/>
</dbReference>
<dbReference type="GO" id="GO:0004113">
    <property type="term" value="F:2',3'-cyclic-nucleotide 3'-phosphodiesterase activity"/>
    <property type="evidence" value="ECO:0007669"/>
    <property type="project" value="InterPro"/>
</dbReference>
<dbReference type="SUPFAM" id="SSF55144">
    <property type="entry name" value="LigT-like"/>
    <property type="match status" value="1"/>
</dbReference>
<name>A0A4D4L258_STRVO</name>
<dbReference type="EMBL" id="BJHW01000001">
    <property type="protein sequence ID" value="GDY54524.1"/>
    <property type="molecule type" value="Genomic_DNA"/>
</dbReference>
<sequence length="231" mass="25323">MASPGLRLFDFARDPAPRTPEGLSSPPPVRETGRMRLFAAVLPPEAAVAELAARVKALRALPGADGLRWTERQGWHFTLAFFGEVAEDILPELHTRLARAAHRHHPHELRLAGGGRFDDRVVWVGVDGDSEALRRLADSAEARGRRAGVPMDRHRPYHPHLTIARARSPRHGSPRHGSATSLAPYVDGLTDFAGREWTVGELSLVRSHPPAPGVPGQQPRYEVVAAWPLGH</sequence>
<proteinExistence type="inferred from homology"/>
<dbReference type="HAMAP" id="MF_01940">
    <property type="entry name" value="RNA_CPDase"/>
    <property type="match status" value="1"/>
</dbReference>
<reference evidence="4 5" key="1">
    <citation type="journal article" date="2020" name="Int. J. Syst. Evol. Microbiol.">
        <title>Reclassification of Streptomyces castelarensis and Streptomyces sporoclivatus as later heterotypic synonyms of Streptomyces antimycoticus.</title>
        <authorList>
            <person name="Komaki H."/>
            <person name="Tamura T."/>
        </authorList>
    </citation>
    <scope>NUCLEOTIDE SEQUENCE [LARGE SCALE GENOMIC DNA]</scope>
    <source>
        <strain evidence="4 5">NBRC 13459</strain>
    </source>
</reference>
<protein>
    <recommendedName>
        <fullName evidence="2">RNA 2',3'-cyclic phosphodiesterase</fullName>
        <shortName evidence="2">RNA 2',3'-CPDase</shortName>
        <ecNumber evidence="2">3.1.4.58</ecNumber>
    </recommendedName>
</protein>
<evidence type="ECO:0000256" key="3">
    <source>
        <dbReference type="SAM" id="MobiDB-lite"/>
    </source>
</evidence>
<dbReference type="AlphaFoldDB" id="A0A4D4L258"/>
<evidence type="ECO:0000256" key="2">
    <source>
        <dbReference type="HAMAP-Rule" id="MF_01940"/>
    </source>
</evidence>
<dbReference type="Gene3D" id="3.90.1140.10">
    <property type="entry name" value="Cyclic phosphodiesterase"/>
    <property type="match status" value="1"/>
</dbReference>
<keyword evidence="5" id="KW-1185">Reference proteome</keyword>
<feature type="region of interest" description="Disordered" evidence="3">
    <location>
        <begin position="9"/>
        <end position="30"/>
    </location>
</feature>
<comment type="caution">
    <text evidence="4">The sequence shown here is derived from an EMBL/GenBank/DDBJ whole genome shotgun (WGS) entry which is preliminary data.</text>
</comment>
<accession>A0A4D4L258</accession>
<dbReference type="GO" id="GO:0008664">
    <property type="term" value="F:RNA 2',3'-cyclic 3'-phosphodiesterase activity"/>
    <property type="evidence" value="ECO:0007669"/>
    <property type="project" value="UniProtKB-EC"/>
</dbReference>
<dbReference type="Pfam" id="PF13563">
    <property type="entry name" value="2_5_RNA_ligase2"/>
    <property type="match status" value="1"/>
</dbReference>
<evidence type="ECO:0000256" key="1">
    <source>
        <dbReference type="ARBA" id="ARBA00022801"/>
    </source>
</evidence>
<comment type="catalytic activity">
    <reaction evidence="2">
        <text>a 3'-end 2',3'-cyclophospho-ribonucleotide-RNA + H2O = a 3'-end 2'-phospho-ribonucleotide-RNA + H(+)</text>
        <dbReference type="Rhea" id="RHEA:11828"/>
        <dbReference type="Rhea" id="RHEA-COMP:10464"/>
        <dbReference type="Rhea" id="RHEA-COMP:17353"/>
        <dbReference type="ChEBI" id="CHEBI:15377"/>
        <dbReference type="ChEBI" id="CHEBI:15378"/>
        <dbReference type="ChEBI" id="CHEBI:83064"/>
        <dbReference type="ChEBI" id="CHEBI:173113"/>
        <dbReference type="EC" id="3.1.4.58"/>
    </reaction>
</comment>
<evidence type="ECO:0000313" key="5">
    <source>
        <dbReference type="Proteomes" id="UP000301309"/>
    </source>
</evidence>
<dbReference type="PANTHER" id="PTHR35561:SF1">
    <property type="entry name" value="RNA 2',3'-CYCLIC PHOSPHODIESTERASE"/>
    <property type="match status" value="1"/>
</dbReference>
<organism evidence="4 5">
    <name type="scientific">Streptomyces violaceusniger</name>
    <dbReference type="NCBI Taxonomy" id="68280"/>
    <lineage>
        <taxon>Bacteria</taxon>
        <taxon>Bacillati</taxon>
        <taxon>Actinomycetota</taxon>
        <taxon>Actinomycetes</taxon>
        <taxon>Kitasatosporales</taxon>
        <taxon>Streptomycetaceae</taxon>
        <taxon>Streptomyces</taxon>
        <taxon>Streptomyces violaceusniger group</taxon>
    </lineage>
</organism>
<comment type="function">
    <text evidence="2">Hydrolyzes RNA 2',3'-cyclic phosphodiester to an RNA 2'-phosphomonoester.</text>
</comment>
<feature type="active site" description="Proton acceptor" evidence="2">
    <location>
        <position position="160"/>
    </location>
</feature>
<feature type="active site" description="Proton donor" evidence="2">
    <location>
        <position position="76"/>
    </location>
</feature>
<dbReference type="InterPro" id="IPR009097">
    <property type="entry name" value="Cyclic_Pdiesterase"/>
</dbReference>
<comment type="similarity">
    <text evidence="2">Belongs to the 2H phosphoesterase superfamily. ThpR family.</text>
</comment>
<keyword evidence="1 2" id="KW-0378">Hydrolase</keyword>
<evidence type="ECO:0000313" key="4">
    <source>
        <dbReference type="EMBL" id="GDY54524.1"/>
    </source>
</evidence>
<gene>
    <name evidence="4" type="ORF">SVIO_051470</name>
</gene>